<proteinExistence type="predicted"/>
<keyword evidence="3" id="KW-1185">Reference proteome</keyword>
<gene>
    <name evidence="2" type="ORF">HK414_23700</name>
</gene>
<name>A0ABX6P5E3_9BURK</name>
<accession>A0ABX6P5E3</accession>
<dbReference type="EMBL" id="CP053418">
    <property type="protein sequence ID" value="QJW85308.1"/>
    <property type="molecule type" value="Genomic_DNA"/>
</dbReference>
<evidence type="ECO:0000313" key="3">
    <source>
        <dbReference type="Proteomes" id="UP000500826"/>
    </source>
</evidence>
<dbReference type="Proteomes" id="UP000500826">
    <property type="component" value="Chromosome"/>
</dbReference>
<organism evidence="2 3">
    <name type="scientific">Ramlibacter terrae</name>
    <dbReference type="NCBI Taxonomy" id="2732511"/>
    <lineage>
        <taxon>Bacteria</taxon>
        <taxon>Pseudomonadati</taxon>
        <taxon>Pseudomonadota</taxon>
        <taxon>Betaproteobacteria</taxon>
        <taxon>Burkholderiales</taxon>
        <taxon>Comamonadaceae</taxon>
        <taxon>Ramlibacter</taxon>
    </lineage>
</organism>
<evidence type="ECO:0000256" key="1">
    <source>
        <dbReference type="SAM" id="MobiDB-lite"/>
    </source>
</evidence>
<reference evidence="2 3" key="2">
    <citation type="submission" date="2020-05" db="EMBL/GenBank/DDBJ databases">
        <authorList>
            <person name="Khan S.A."/>
            <person name="Jeon C.O."/>
            <person name="Chun B.H."/>
        </authorList>
    </citation>
    <scope>NUCLEOTIDE SEQUENCE [LARGE SCALE GENOMIC DNA]</scope>
    <source>
        <strain evidence="2 3">H242</strain>
    </source>
</reference>
<evidence type="ECO:0000313" key="2">
    <source>
        <dbReference type="EMBL" id="QJW85308.1"/>
    </source>
</evidence>
<reference evidence="2 3" key="1">
    <citation type="submission" date="2020-05" db="EMBL/GenBank/DDBJ databases">
        <title>Ramlibacter rhizophilus sp. nov., isolated from rhizosphere soil of national flower Mugunghwa from South Korea.</title>
        <authorList>
            <person name="Zheng-Fei Y."/>
            <person name="Huan T."/>
        </authorList>
    </citation>
    <scope>NUCLEOTIDE SEQUENCE [LARGE SCALE GENOMIC DNA]</scope>
    <source>
        <strain evidence="2 3">H242</strain>
    </source>
</reference>
<feature type="region of interest" description="Disordered" evidence="1">
    <location>
        <begin position="114"/>
        <end position="134"/>
    </location>
</feature>
<sequence>MSAAFVAPAAVAQQRIQPAIYETSLNSSAGLSPGATLWLRVTATPTSKNVSVTLGRSGVRVPLREQSPGAYTGNYTVRVTDRIDPRELLVIRVDVNGVVAVRNFTYPPAFRAPANAAPPPPAPATGNVSPAPVIDRLEVKPGGRLLPGRVLQFSSP</sequence>
<protein>
    <submittedName>
        <fullName evidence="2">Uncharacterized protein</fullName>
    </submittedName>
</protein>